<dbReference type="SUPFAM" id="SSF55874">
    <property type="entry name" value="ATPase domain of HSP90 chaperone/DNA topoisomerase II/histidine kinase"/>
    <property type="match status" value="1"/>
</dbReference>
<proteinExistence type="predicted"/>
<dbReference type="SMART" id="SM00387">
    <property type="entry name" value="HATPase_c"/>
    <property type="match status" value="1"/>
</dbReference>
<dbReference type="AlphaFoldDB" id="A0A1H3WJ48"/>
<name>A0A1H3WJ48_9ACTO</name>
<keyword evidence="4" id="KW-0812">Transmembrane</keyword>
<dbReference type="PANTHER" id="PTHR24421">
    <property type="entry name" value="NITRATE/NITRITE SENSOR PROTEIN NARX-RELATED"/>
    <property type="match status" value="1"/>
</dbReference>
<dbReference type="InterPro" id="IPR036890">
    <property type="entry name" value="HATPase_C_sf"/>
</dbReference>
<dbReference type="InterPro" id="IPR017205">
    <property type="entry name" value="Sig_transdc_His_kinase_ChrS"/>
</dbReference>
<protein>
    <submittedName>
        <fullName evidence="6">Signal transduction histidine kinase</fullName>
    </submittedName>
</protein>
<dbReference type="Pfam" id="PF02518">
    <property type="entry name" value="HATPase_c"/>
    <property type="match status" value="1"/>
</dbReference>
<feature type="transmembrane region" description="Helical" evidence="4">
    <location>
        <begin position="86"/>
        <end position="108"/>
    </location>
</feature>
<evidence type="ECO:0000313" key="7">
    <source>
        <dbReference type="Proteomes" id="UP000199288"/>
    </source>
</evidence>
<gene>
    <name evidence="6" type="ORF">SAMN02910418_00471</name>
</gene>
<dbReference type="GO" id="GO:0000155">
    <property type="term" value="F:phosphorelay sensor kinase activity"/>
    <property type="evidence" value="ECO:0007669"/>
    <property type="project" value="InterPro"/>
</dbReference>
<dbReference type="EMBL" id="FNQV01000002">
    <property type="protein sequence ID" value="SDZ87149.1"/>
    <property type="molecule type" value="Genomic_DNA"/>
</dbReference>
<dbReference type="Gene3D" id="3.30.565.10">
    <property type="entry name" value="Histidine kinase-like ATPase, C-terminal domain"/>
    <property type="match status" value="1"/>
</dbReference>
<keyword evidence="2 6" id="KW-0418">Kinase</keyword>
<dbReference type="InterPro" id="IPR011712">
    <property type="entry name" value="Sig_transdc_His_kin_sub3_dim/P"/>
</dbReference>
<keyword evidence="4" id="KW-1133">Transmembrane helix</keyword>
<dbReference type="Pfam" id="PF07730">
    <property type="entry name" value="HisKA_3"/>
    <property type="match status" value="1"/>
</dbReference>
<keyword evidence="1" id="KW-0808">Transferase</keyword>
<dbReference type="PANTHER" id="PTHR24421:SF62">
    <property type="entry name" value="SENSORY TRANSDUCTION HISTIDINE KINASE"/>
    <property type="match status" value="1"/>
</dbReference>
<dbReference type="Gene3D" id="1.20.5.1930">
    <property type="match status" value="1"/>
</dbReference>
<dbReference type="OrthoDB" id="144293at2"/>
<dbReference type="GO" id="GO:0016020">
    <property type="term" value="C:membrane"/>
    <property type="evidence" value="ECO:0007669"/>
    <property type="project" value="InterPro"/>
</dbReference>
<sequence length="414" mass="44049">MRPQPAPPGHPARLWEGLLLWVAWVLLALASVVFAVRLATGATTFEPWRALTALTLVGASAALIYWGHTCPTMRGEQPRPNAVGYFFTLLVLGSSLVLLDDSFVVFLITGFFHAHILASWRAGLFGIFVTSFVINGIPLLGRPTISTQDVAFAGMIILVQTAAIGAGLVITLQAVKAEEKRDELVARLQAALDENAGLHAQLVVQAREAGVHDERGRLAREIHDTIAQGLAGVITQLHAAQGARDPQDSTARVESALLLAKSSLDEARRSVKALQPRELGHAQLPEALRTLAATWQETNGVPVHVEITGEPVTLSPALDVSLFRVSQEALTNVAKHAQASRVALTLSYGDQDVLLDIRDDGRGMHGPTNGFGLTSMRQRVRGIGGDLAIESELGEGTAISASVPVLTATAEVAS</sequence>
<feature type="transmembrane region" description="Helical" evidence="4">
    <location>
        <begin position="120"/>
        <end position="140"/>
    </location>
</feature>
<reference evidence="7" key="1">
    <citation type="submission" date="2016-10" db="EMBL/GenBank/DDBJ databases">
        <authorList>
            <person name="Varghese N."/>
            <person name="Submissions S."/>
        </authorList>
    </citation>
    <scope>NUCLEOTIDE SEQUENCE [LARGE SCALE GENOMIC DNA]</scope>
    <source>
        <strain evidence="7">KPR-1</strain>
    </source>
</reference>
<keyword evidence="4" id="KW-0472">Membrane</keyword>
<accession>A0A1H3WJ48</accession>
<feature type="domain" description="Histidine kinase/HSP90-like ATPase" evidence="5">
    <location>
        <begin position="317"/>
        <end position="407"/>
    </location>
</feature>
<dbReference type="CDD" id="cd16917">
    <property type="entry name" value="HATPase_UhpB-NarQ-NarX-like"/>
    <property type="match status" value="1"/>
</dbReference>
<evidence type="ECO:0000256" key="1">
    <source>
        <dbReference type="ARBA" id="ARBA00022679"/>
    </source>
</evidence>
<dbReference type="GO" id="GO:0046983">
    <property type="term" value="F:protein dimerization activity"/>
    <property type="evidence" value="ECO:0007669"/>
    <property type="project" value="InterPro"/>
</dbReference>
<evidence type="ECO:0000256" key="3">
    <source>
        <dbReference type="ARBA" id="ARBA00023012"/>
    </source>
</evidence>
<keyword evidence="3" id="KW-0902">Two-component regulatory system</keyword>
<dbReference type="Proteomes" id="UP000199288">
    <property type="component" value="Unassembled WGS sequence"/>
</dbReference>
<evidence type="ECO:0000256" key="2">
    <source>
        <dbReference type="ARBA" id="ARBA00022777"/>
    </source>
</evidence>
<keyword evidence="7" id="KW-1185">Reference proteome</keyword>
<feature type="transmembrane region" description="Helical" evidence="4">
    <location>
        <begin position="152"/>
        <end position="172"/>
    </location>
</feature>
<evidence type="ECO:0000259" key="5">
    <source>
        <dbReference type="SMART" id="SM00387"/>
    </source>
</evidence>
<dbReference type="PIRSF" id="PIRSF037434">
    <property type="entry name" value="STHK_ChrS"/>
    <property type="match status" value="1"/>
</dbReference>
<feature type="transmembrane region" description="Helical" evidence="4">
    <location>
        <begin position="48"/>
        <end position="66"/>
    </location>
</feature>
<dbReference type="InterPro" id="IPR003594">
    <property type="entry name" value="HATPase_dom"/>
</dbReference>
<evidence type="ECO:0000313" key="6">
    <source>
        <dbReference type="EMBL" id="SDZ87149.1"/>
    </source>
</evidence>
<organism evidence="6 7">
    <name type="scientific">Bowdeniella nasicola</name>
    <dbReference type="NCBI Taxonomy" id="208480"/>
    <lineage>
        <taxon>Bacteria</taxon>
        <taxon>Bacillati</taxon>
        <taxon>Actinomycetota</taxon>
        <taxon>Actinomycetes</taxon>
        <taxon>Actinomycetales</taxon>
        <taxon>Actinomycetaceae</taxon>
        <taxon>Bowdeniella</taxon>
    </lineage>
</organism>
<evidence type="ECO:0000256" key="4">
    <source>
        <dbReference type="SAM" id="Phobius"/>
    </source>
</evidence>
<dbReference type="InterPro" id="IPR050482">
    <property type="entry name" value="Sensor_HK_TwoCompSys"/>
</dbReference>
<feature type="transmembrane region" description="Helical" evidence="4">
    <location>
        <begin position="18"/>
        <end position="36"/>
    </location>
</feature>